<sequence length="37" mass="4192">MHLSSSILTIDLLFIDILFTSGFLFAVNYNPLVISYL</sequence>
<keyword evidence="1" id="KW-0472">Membrane</keyword>
<name>A0A2L2XB91_9FIRM</name>
<evidence type="ECO:0000313" key="2">
    <source>
        <dbReference type="EMBL" id="GBF32943.1"/>
    </source>
</evidence>
<keyword evidence="1" id="KW-0812">Transmembrane</keyword>
<accession>A0A2L2XB91</accession>
<evidence type="ECO:0000313" key="3">
    <source>
        <dbReference type="Proteomes" id="UP000239549"/>
    </source>
</evidence>
<dbReference type="EMBL" id="BFAV01000071">
    <property type="protein sequence ID" value="GBF32943.1"/>
    <property type="molecule type" value="Genomic_DNA"/>
</dbReference>
<reference evidence="3" key="1">
    <citation type="submission" date="2018-02" db="EMBL/GenBank/DDBJ databases">
        <title>Genome sequence of Desulfocucumis palustris strain NAW-5.</title>
        <authorList>
            <person name="Watanabe M."/>
            <person name="Kojima H."/>
            <person name="Fukui M."/>
        </authorList>
    </citation>
    <scope>NUCLEOTIDE SEQUENCE [LARGE SCALE GENOMIC DNA]</scope>
    <source>
        <strain evidence="3">NAW-5</strain>
    </source>
</reference>
<dbReference type="AlphaFoldDB" id="A0A2L2XB91"/>
<protein>
    <submittedName>
        <fullName evidence="2">Uncharacterized protein</fullName>
    </submittedName>
</protein>
<proteinExistence type="predicted"/>
<gene>
    <name evidence="2" type="ORF">DCCM_2040</name>
</gene>
<organism evidence="2 3">
    <name type="scientific">Desulfocucumis palustris</name>
    <dbReference type="NCBI Taxonomy" id="1898651"/>
    <lineage>
        <taxon>Bacteria</taxon>
        <taxon>Bacillati</taxon>
        <taxon>Bacillota</taxon>
        <taxon>Clostridia</taxon>
        <taxon>Eubacteriales</taxon>
        <taxon>Desulfocucumaceae</taxon>
        <taxon>Desulfocucumis</taxon>
    </lineage>
</organism>
<keyword evidence="3" id="KW-1185">Reference proteome</keyword>
<dbReference type="Proteomes" id="UP000239549">
    <property type="component" value="Unassembled WGS sequence"/>
</dbReference>
<keyword evidence="1" id="KW-1133">Transmembrane helix</keyword>
<feature type="transmembrane region" description="Helical" evidence="1">
    <location>
        <begin position="7"/>
        <end position="27"/>
    </location>
</feature>
<comment type="caution">
    <text evidence="2">The sequence shown here is derived from an EMBL/GenBank/DDBJ whole genome shotgun (WGS) entry which is preliminary data.</text>
</comment>
<evidence type="ECO:0000256" key="1">
    <source>
        <dbReference type="SAM" id="Phobius"/>
    </source>
</evidence>